<sequence length="313" mass="31957">MTAPAPATTLSRVRLAIAAVVGIATLEIVGGVMSGSVALLSDAGHLVTDSATLGLTWYAVSSSRRPAGARHTYGHHRGGIVVAALNGVVLVLIAGAIALGAVTRLQHPVAVAAVPVIVVGMIALFANVAIAVLLKGAGGGLGVRSAALHIAADALTDAAVVVGGLALLAFGWTRADAVVSLLIAALVLIGAVGLVREALHILNEGTPRDLDIETVRARIAALPGIEGVHDLHIWSLDREHRALSAHVTVADRPLGEVTAMIRAVELLLCSDFGIDHATVQPECPSCTDDAPLYCDVSVHHDVVHQGGSGRRAE</sequence>
<feature type="transmembrane region" description="Helical" evidence="8">
    <location>
        <begin position="146"/>
        <end position="171"/>
    </location>
</feature>
<feature type="domain" description="Cation efflux protein transmembrane" evidence="9">
    <location>
        <begin position="14"/>
        <end position="202"/>
    </location>
</feature>
<evidence type="ECO:0000256" key="5">
    <source>
        <dbReference type="ARBA" id="ARBA00022989"/>
    </source>
</evidence>
<keyword evidence="5 8" id="KW-1133">Transmembrane helix</keyword>
<dbReference type="NCBIfam" id="TIGR01297">
    <property type="entry name" value="CDF"/>
    <property type="match status" value="1"/>
</dbReference>
<dbReference type="Proteomes" id="UP000614410">
    <property type="component" value="Unassembled WGS sequence"/>
</dbReference>
<evidence type="ECO:0000259" key="9">
    <source>
        <dbReference type="Pfam" id="PF01545"/>
    </source>
</evidence>
<comment type="similarity">
    <text evidence="2">Belongs to the cation diffusion facilitator (CDF) transporter (TC 2.A.4) family. SLC30A subfamily.</text>
</comment>
<evidence type="ECO:0000256" key="7">
    <source>
        <dbReference type="ARBA" id="ARBA00023136"/>
    </source>
</evidence>
<feature type="transmembrane region" description="Helical" evidence="8">
    <location>
        <begin position="80"/>
        <end position="103"/>
    </location>
</feature>
<comment type="subcellular location">
    <subcellularLocation>
        <location evidence="1">Membrane</location>
        <topology evidence="1">Multi-pass membrane protein</topology>
    </subcellularLocation>
</comment>
<feature type="transmembrane region" description="Helical" evidence="8">
    <location>
        <begin position="15"/>
        <end position="37"/>
    </location>
</feature>
<feature type="domain" description="Cation efflux protein cytoplasmic" evidence="10">
    <location>
        <begin position="207"/>
        <end position="282"/>
    </location>
</feature>
<protein>
    <submittedName>
        <fullName evidence="11">Cation transporter</fullName>
    </submittedName>
</protein>
<dbReference type="InterPro" id="IPR036837">
    <property type="entry name" value="Cation_efflux_CTD_sf"/>
</dbReference>
<dbReference type="Pfam" id="PF16916">
    <property type="entry name" value="ZT_dimer"/>
    <property type="match status" value="1"/>
</dbReference>
<evidence type="ECO:0000256" key="6">
    <source>
        <dbReference type="ARBA" id="ARBA00023065"/>
    </source>
</evidence>
<name>A0A934KQL5_9BACT</name>
<dbReference type="InterPro" id="IPR050681">
    <property type="entry name" value="CDF/SLC30A"/>
</dbReference>
<dbReference type="PANTHER" id="PTHR11562">
    <property type="entry name" value="CATION EFFLUX PROTEIN/ ZINC TRANSPORTER"/>
    <property type="match status" value="1"/>
</dbReference>
<keyword evidence="3" id="KW-0813">Transport</keyword>
<dbReference type="PANTHER" id="PTHR11562:SF17">
    <property type="entry name" value="RE54080P-RELATED"/>
    <property type="match status" value="1"/>
</dbReference>
<feature type="transmembrane region" description="Helical" evidence="8">
    <location>
        <begin position="177"/>
        <end position="195"/>
    </location>
</feature>
<organism evidence="11 12">
    <name type="scientific">Candidatus Amunia macphersoniae</name>
    <dbReference type="NCBI Taxonomy" id="3127014"/>
    <lineage>
        <taxon>Bacteria</taxon>
        <taxon>Bacillati</taxon>
        <taxon>Candidatus Dormiibacterota</taxon>
        <taxon>Candidatus Dormibacteria</taxon>
        <taxon>Candidatus Aeolococcales</taxon>
        <taxon>Candidatus Aeolococcaceae</taxon>
        <taxon>Candidatus Amunia</taxon>
    </lineage>
</organism>
<dbReference type="InterPro" id="IPR027469">
    <property type="entry name" value="Cation_efflux_TMD_sf"/>
</dbReference>
<dbReference type="GO" id="GO:0005886">
    <property type="term" value="C:plasma membrane"/>
    <property type="evidence" value="ECO:0007669"/>
    <property type="project" value="TreeGrafter"/>
</dbReference>
<evidence type="ECO:0000256" key="8">
    <source>
        <dbReference type="SAM" id="Phobius"/>
    </source>
</evidence>
<dbReference type="SUPFAM" id="SSF160240">
    <property type="entry name" value="Cation efflux protein cytoplasmic domain-like"/>
    <property type="match status" value="1"/>
</dbReference>
<keyword evidence="4 8" id="KW-0812">Transmembrane</keyword>
<evidence type="ECO:0000256" key="4">
    <source>
        <dbReference type="ARBA" id="ARBA00022692"/>
    </source>
</evidence>
<evidence type="ECO:0000256" key="3">
    <source>
        <dbReference type="ARBA" id="ARBA00022448"/>
    </source>
</evidence>
<dbReference type="SUPFAM" id="SSF161111">
    <property type="entry name" value="Cation efflux protein transmembrane domain-like"/>
    <property type="match status" value="1"/>
</dbReference>
<gene>
    <name evidence="11" type="ORF">JF887_11490</name>
</gene>
<dbReference type="InterPro" id="IPR058533">
    <property type="entry name" value="Cation_efflux_TM"/>
</dbReference>
<dbReference type="GO" id="GO:0005385">
    <property type="term" value="F:zinc ion transmembrane transporter activity"/>
    <property type="evidence" value="ECO:0007669"/>
    <property type="project" value="TreeGrafter"/>
</dbReference>
<reference evidence="11 12" key="1">
    <citation type="submission" date="2020-10" db="EMBL/GenBank/DDBJ databases">
        <title>Ca. Dormibacterota MAGs.</title>
        <authorList>
            <person name="Montgomery K."/>
        </authorList>
    </citation>
    <scope>NUCLEOTIDE SEQUENCE [LARGE SCALE GENOMIC DNA]</scope>
    <source>
        <strain evidence="11">Mitchell_Peninsula_5</strain>
    </source>
</reference>
<feature type="transmembrane region" description="Helical" evidence="8">
    <location>
        <begin position="109"/>
        <end position="134"/>
    </location>
</feature>
<dbReference type="EMBL" id="JAEKNN010000054">
    <property type="protein sequence ID" value="MBJ7610035.1"/>
    <property type="molecule type" value="Genomic_DNA"/>
</dbReference>
<accession>A0A934KQL5</accession>
<evidence type="ECO:0000259" key="10">
    <source>
        <dbReference type="Pfam" id="PF16916"/>
    </source>
</evidence>
<evidence type="ECO:0000256" key="1">
    <source>
        <dbReference type="ARBA" id="ARBA00004141"/>
    </source>
</evidence>
<dbReference type="Gene3D" id="1.20.1510.10">
    <property type="entry name" value="Cation efflux protein transmembrane domain"/>
    <property type="match status" value="1"/>
</dbReference>
<proteinExistence type="inferred from homology"/>
<comment type="caution">
    <text evidence="11">The sequence shown here is derived from an EMBL/GenBank/DDBJ whole genome shotgun (WGS) entry which is preliminary data.</text>
</comment>
<dbReference type="InterPro" id="IPR002524">
    <property type="entry name" value="Cation_efflux"/>
</dbReference>
<evidence type="ECO:0000256" key="2">
    <source>
        <dbReference type="ARBA" id="ARBA00008873"/>
    </source>
</evidence>
<dbReference type="InterPro" id="IPR027470">
    <property type="entry name" value="Cation_efflux_CTD"/>
</dbReference>
<keyword evidence="6" id="KW-0406">Ion transport</keyword>
<evidence type="ECO:0000313" key="11">
    <source>
        <dbReference type="EMBL" id="MBJ7610035.1"/>
    </source>
</evidence>
<evidence type="ECO:0000313" key="12">
    <source>
        <dbReference type="Proteomes" id="UP000614410"/>
    </source>
</evidence>
<keyword evidence="7 8" id="KW-0472">Membrane</keyword>
<dbReference type="Pfam" id="PF01545">
    <property type="entry name" value="Cation_efflux"/>
    <property type="match status" value="1"/>
</dbReference>
<dbReference type="AlphaFoldDB" id="A0A934KQL5"/>